<evidence type="ECO:0000313" key="1">
    <source>
        <dbReference type="EMBL" id="SEQ81014.1"/>
    </source>
</evidence>
<proteinExistence type="predicted"/>
<organism evidence="1 2">
    <name type="scientific">Flavobacterium frigoris</name>
    <dbReference type="NCBI Taxonomy" id="229204"/>
    <lineage>
        <taxon>Bacteria</taxon>
        <taxon>Pseudomonadati</taxon>
        <taxon>Bacteroidota</taxon>
        <taxon>Flavobacteriia</taxon>
        <taxon>Flavobacteriales</taxon>
        <taxon>Flavobacteriaceae</taxon>
        <taxon>Flavobacterium</taxon>
    </lineage>
</organism>
<gene>
    <name evidence="1" type="ORF">SAMN05444355_104195</name>
</gene>
<sequence length="78" mass="9408">MNLYDKRLLNRVNSILNRFFRAYYFFCKLKNGFDVFFITLTVFPCKMVFGVSKTIIKRLVWNNFDESRNVELNLQLAI</sequence>
<dbReference type="AlphaFoldDB" id="A0A1H9J2E3"/>
<protein>
    <submittedName>
        <fullName evidence="1">Uncharacterized protein</fullName>
    </submittedName>
</protein>
<keyword evidence="2" id="KW-1185">Reference proteome</keyword>
<accession>A0A1H9J2E3</accession>
<reference evidence="2" key="1">
    <citation type="submission" date="2016-10" db="EMBL/GenBank/DDBJ databases">
        <authorList>
            <person name="Varghese N."/>
            <person name="Submissions S."/>
        </authorList>
    </citation>
    <scope>NUCLEOTIDE SEQUENCE [LARGE SCALE GENOMIC DNA]</scope>
    <source>
        <strain evidence="2">DSM 15719</strain>
    </source>
</reference>
<evidence type="ECO:0000313" key="2">
    <source>
        <dbReference type="Proteomes" id="UP000183658"/>
    </source>
</evidence>
<dbReference type="EMBL" id="FOFZ01000004">
    <property type="protein sequence ID" value="SEQ81014.1"/>
    <property type="molecule type" value="Genomic_DNA"/>
</dbReference>
<name>A0A1H9J2E3_FLAFI</name>
<dbReference type="Proteomes" id="UP000183658">
    <property type="component" value="Unassembled WGS sequence"/>
</dbReference>